<dbReference type="EMBL" id="CP031003">
    <property type="protein sequence ID" value="AXN36544.1"/>
    <property type="molecule type" value="Genomic_DNA"/>
</dbReference>
<evidence type="ECO:0000313" key="2">
    <source>
        <dbReference type="EMBL" id="AXN36544.1"/>
    </source>
</evidence>
<feature type="domain" description="Methyltransferase" evidence="1">
    <location>
        <begin position="46"/>
        <end position="119"/>
    </location>
</feature>
<reference evidence="2 3" key="1">
    <citation type="submission" date="2018-07" db="EMBL/GenBank/DDBJ databases">
        <title>Lactobacillus curvatus genome sequence.</title>
        <authorList>
            <person name="Prechtl R."/>
        </authorList>
    </citation>
    <scope>NUCLEOTIDE SEQUENCE [LARGE SCALE GENOMIC DNA]</scope>
    <source>
        <strain evidence="2 3">TMW 1.1928</strain>
    </source>
</reference>
<name>A0A385AFZ9_LATCU</name>
<dbReference type="CDD" id="cd02440">
    <property type="entry name" value="AdoMet_MTases"/>
    <property type="match status" value="1"/>
</dbReference>
<gene>
    <name evidence="2" type="ORF">DT351_09450</name>
</gene>
<dbReference type="Proteomes" id="UP000257607">
    <property type="component" value="Chromosome"/>
</dbReference>
<proteinExistence type="predicted"/>
<dbReference type="RefSeq" id="WP_076787466.1">
    <property type="nucleotide sequence ID" value="NZ_CP015493.1"/>
</dbReference>
<sequence>MDNEVAAFWDDFAAEYYQIQQESQVSIVTDVVAFLQDRRLLSVETVADLGGGSGRYLPPLVQNSQAYTIIDISAQMLQYAQQEAKQHVPDQQIAYQQQSVADFMAQTPQKSYDLIWMALNPAIEANQALLTISEKSRQWCAFLRLTKNEDDLFTPLERYFGIEQQDPNTTPEIIPAVENVLKDAGYQVSQQIFQYQTSEVFDRPFLEAYYEELPTDQLAAYLDQVFATQKTRTSTTTLEYTLLYWHVF</sequence>
<dbReference type="Pfam" id="PF13649">
    <property type="entry name" value="Methyltransf_25"/>
    <property type="match status" value="1"/>
</dbReference>
<keyword evidence="2" id="KW-0489">Methyltransferase</keyword>
<organism evidence="2 3">
    <name type="scientific">Latilactobacillus curvatus</name>
    <name type="common">Lactobacillus curvatus</name>
    <dbReference type="NCBI Taxonomy" id="28038"/>
    <lineage>
        <taxon>Bacteria</taxon>
        <taxon>Bacillati</taxon>
        <taxon>Bacillota</taxon>
        <taxon>Bacilli</taxon>
        <taxon>Lactobacillales</taxon>
        <taxon>Lactobacillaceae</taxon>
        <taxon>Latilactobacillus</taxon>
    </lineage>
</organism>
<dbReference type="GO" id="GO:0008168">
    <property type="term" value="F:methyltransferase activity"/>
    <property type="evidence" value="ECO:0007669"/>
    <property type="project" value="UniProtKB-KW"/>
</dbReference>
<dbReference type="SUPFAM" id="SSF53335">
    <property type="entry name" value="S-adenosyl-L-methionine-dependent methyltransferases"/>
    <property type="match status" value="1"/>
</dbReference>
<evidence type="ECO:0000259" key="1">
    <source>
        <dbReference type="Pfam" id="PF13649"/>
    </source>
</evidence>
<dbReference type="InterPro" id="IPR029063">
    <property type="entry name" value="SAM-dependent_MTases_sf"/>
</dbReference>
<keyword evidence="2" id="KW-0808">Transferase</keyword>
<accession>A0A385AFZ9</accession>
<dbReference type="InterPro" id="IPR041698">
    <property type="entry name" value="Methyltransf_25"/>
</dbReference>
<protein>
    <submittedName>
        <fullName evidence="2">Class I SAM-dependent methyltransferase</fullName>
    </submittedName>
</protein>
<dbReference type="AlphaFoldDB" id="A0A385AFZ9"/>
<dbReference type="Gene3D" id="3.40.50.150">
    <property type="entry name" value="Vaccinia Virus protein VP39"/>
    <property type="match status" value="1"/>
</dbReference>
<dbReference type="GO" id="GO:0032259">
    <property type="term" value="P:methylation"/>
    <property type="evidence" value="ECO:0007669"/>
    <property type="project" value="UniProtKB-KW"/>
</dbReference>
<evidence type="ECO:0000313" key="3">
    <source>
        <dbReference type="Proteomes" id="UP000257607"/>
    </source>
</evidence>